<dbReference type="SUPFAM" id="SSF50814">
    <property type="entry name" value="Lipocalins"/>
    <property type="match status" value="1"/>
</dbReference>
<dbReference type="GO" id="GO:0030682">
    <property type="term" value="P:symbiont-mediated perturbation of host defenses"/>
    <property type="evidence" value="ECO:0007669"/>
    <property type="project" value="InterPro"/>
</dbReference>
<feature type="chain" id="PRO_5004737396" evidence="1">
    <location>
        <begin position="19"/>
        <end position="194"/>
    </location>
</feature>
<dbReference type="GO" id="GO:0043176">
    <property type="term" value="F:amine binding"/>
    <property type="evidence" value="ECO:0007669"/>
    <property type="project" value="InterPro"/>
</dbReference>
<accession>V5GLW3</accession>
<keyword evidence="1" id="KW-0732">Signal</keyword>
<dbReference type="InterPro" id="IPR012674">
    <property type="entry name" value="Calycin"/>
</dbReference>
<protein>
    <submittedName>
        <fullName evidence="2">Putative licpodalin-4 1</fullName>
    </submittedName>
</protein>
<feature type="signal peptide" evidence="1">
    <location>
        <begin position="1"/>
        <end position="18"/>
    </location>
</feature>
<organism evidence="2">
    <name type="scientific">Ixodes ricinus</name>
    <name type="common">Common tick</name>
    <name type="synonym">Acarus ricinus</name>
    <dbReference type="NCBI Taxonomy" id="34613"/>
    <lineage>
        <taxon>Eukaryota</taxon>
        <taxon>Metazoa</taxon>
        <taxon>Ecdysozoa</taxon>
        <taxon>Arthropoda</taxon>
        <taxon>Chelicerata</taxon>
        <taxon>Arachnida</taxon>
        <taxon>Acari</taxon>
        <taxon>Parasitiformes</taxon>
        <taxon>Ixodida</taxon>
        <taxon>Ixodoidea</taxon>
        <taxon>Ixodidae</taxon>
        <taxon>Ixodinae</taxon>
        <taxon>Ixodes</taxon>
    </lineage>
</organism>
<dbReference type="EMBL" id="GANP01013133">
    <property type="protein sequence ID" value="JAB71335.1"/>
    <property type="molecule type" value="mRNA"/>
</dbReference>
<dbReference type="AlphaFoldDB" id="V5GLW3"/>
<dbReference type="Gene3D" id="2.40.128.20">
    <property type="match status" value="1"/>
</dbReference>
<evidence type="ECO:0000313" key="2">
    <source>
        <dbReference type="EMBL" id="JAB71335.1"/>
    </source>
</evidence>
<evidence type="ECO:0000256" key="1">
    <source>
        <dbReference type="SAM" id="SignalP"/>
    </source>
</evidence>
<proteinExistence type="evidence at transcript level"/>
<name>V5GLW3_IXORI</name>
<dbReference type="InterPro" id="IPR002970">
    <property type="entry name" value="Tick_his-bd"/>
</dbReference>
<dbReference type="Pfam" id="PF02098">
    <property type="entry name" value="His_binding"/>
    <property type="match status" value="1"/>
</dbReference>
<sequence>MYLQSLLAIFFPLIGSYSQETAETPTPVLLPEEDPQNFPDQYADQVVTMNGEHWVKERTYSVMKPEPTCEYARIFDGDGTKYNLQLGAKLRGKWTNQNQTLVLKTSGNHTKPNVMEFSRTKADGRQDHKLLYSNYKNCSIVRIKRETQGLFCDLLLLGSAANSEPPSPCKEKFEKYCEGQKIQVYTSDCGTPQK</sequence>
<reference evidence="2" key="1">
    <citation type="journal article" date="2015" name="Sci. Rep.">
        <title>Tissue- and time-dependent transcription in Ixodes ricinus salivary glands and midguts when blood feeding on the vertebrate host.</title>
        <authorList>
            <person name="Kotsyfakis M."/>
            <person name="Schwarz A."/>
            <person name="Erhart J."/>
            <person name="Ribeiro J.M."/>
        </authorList>
    </citation>
    <scope>NUCLEOTIDE SEQUENCE</scope>
    <source>
        <tissue evidence="2">Salivary gland and midgut</tissue>
    </source>
</reference>